<feature type="domain" description="ATP synthase F1 complex delta/epsilon subunit N-terminal" evidence="7">
    <location>
        <begin position="2"/>
        <end position="77"/>
    </location>
</feature>
<name>A0A1G2SEE8_9BACT</name>
<evidence type="ECO:0000256" key="5">
    <source>
        <dbReference type="ARBA" id="ARBA00023136"/>
    </source>
</evidence>
<keyword evidence="6" id="KW-0066">ATP synthesis</keyword>
<dbReference type="AlphaFoldDB" id="A0A1G2SEE8"/>
<proteinExistence type="inferred from homology"/>
<evidence type="ECO:0000256" key="1">
    <source>
        <dbReference type="ARBA" id="ARBA00004184"/>
    </source>
</evidence>
<dbReference type="CDD" id="cd12152">
    <property type="entry name" value="F1-ATPase_delta"/>
    <property type="match status" value="1"/>
</dbReference>
<dbReference type="GO" id="GO:0045259">
    <property type="term" value="C:proton-transporting ATP synthase complex"/>
    <property type="evidence" value="ECO:0007669"/>
    <property type="project" value="UniProtKB-KW"/>
</dbReference>
<dbReference type="InterPro" id="IPR020546">
    <property type="entry name" value="ATP_synth_F1_dsu/esu_N"/>
</dbReference>
<evidence type="ECO:0000256" key="6">
    <source>
        <dbReference type="ARBA" id="ARBA00023196"/>
    </source>
</evidence>
<dbReference type="GO" id="GO:0012505">
    <property type="term" value="C:endomembrane system"/>
    <property type="evidence" value="ECO:0007669"/>
    <property type="project" value="UniProtKB-SubCell"/>
</dbReference>
<gene>
    <name evidence="8" type="ORF">A2937_03850</name>
</gene>
<accession>A0A1G2SEE8</accession>
<evidence type="ECO:0000256" key="4">
    <source>
        <dbReference type="ARBA" id="ARBA00023065"/>
    </source>
</evidence>
<comment type="similarity">
    <text evidence="2">Belongs to the ATPase epsilon chain family.</text>
</comment>
<dbReference type="STRING" id="1802727.A2937_03850"/>
<keyword evidence="6" id="KW-0139">CF(1)</keyword>
<evidence type="ECO:0000256" key="2">
    <source>
        <dbReference type="ARBA" id="ARBA00005712"/>
    </source>
</evidence>
<dbReference type="Pfam" id="PF02823">
    <property type="entry name" value="ATP-synt_DE_N"/>
    <property type="match status" value="1"/>
</dbReference>
<dbReference type="InterPro" id="IPR036771">
    <property type="entry name" value="ATPsynth_dsu/esu_N"/>
</dbReference>
<evidence type="ECO:0000313" key="9">
    <source>
        <dbReference type="Proteomes" id="UP000177987"/>
    </source>
</evidence>
<comment type="caution">
    <text evidence="8">The sequence shown here is derived from an EMBL/GenBank/DDBJ whole genome shotgun (WGS) entry which is preliminary data.</text>
</comment>
<dbReference type="InterPro" id="IPR001469">
    <property type="entry name" value="ATP_synth_F1_dsu/esu"/>
</dbReference>
<sequence>MLRLIVAQVDKTLFEGEITQVTCPGEMGDLTVLSHHAPLVTPLRAGELKIVDHEGVETYIKVTGGILEVGSNTATILL</sequence>
<evidence type="ECO:0000313" key="8">
    <source>
        <dbReference type="EMBL" id="OHA83426.1"/>
    </source>
</evidence>
<evidence type="ECO:0000259" key="7">
    <source>
        <dbReference type="Pfam" id="PF02823"/>
    </source>
</evidence>
<evidence type="ECO:0000256" key="3">
    <source>
        <dbReference type="ARBA" id="ARBA00022448"/>
    </source>
</evidence>
<comment type="subcellular location">
    <subcellularLocation>
        <location evidence="1">Endomembrane system</location>
        <topology evidence="1">Peripheral membrane protein</topology>
    </subcellularLocation>
</comment>
<dbReference type="Gene3D" id="2.60.15.10">
    <property type="entry name" value="F0F1 ATP synthase delta/epsilon subunit, N-terminal"/>
    <property type="match status" value="1"/>
</dbReference>
<dbReference type="SUPFAM" id="SSF51344">
    <property type="entry name" value="Epsilon subunit of F1F0-ATP synthase N-terminal domain"/>
    <property type="match status" value="1"/>
</dbReference>
<keyword evidence="3" id="KW-0813">Transport</keyword>
<dbReference type="EMBL" id="MHUW01000017">
    <property type="protein sequence ID" value="OHA83426.1"/>
    <property type="molecule type" value="Genomic_DNA"/>
</dbReference>
<protein>
    <recommendedName>
        <fullName evidence="7">ATP synthase F1 complex delta/epsilon subunit N-terminal domain-containing protein</fullName>
    </recommendedName>
</protein>
<dbReference type="GO" id="GO:0046933">
    <property type="term" value="F:proton-transporting ATP synthase activity, rotational mechanism"/>
    <property type="evidence" value="ECO:0007669"/>
    <property type="project" value="InterPro"/>
</dbReference>
<keyword evidence="5" id="KW-0472">Membrane</keyword>
<organism evidence="8 9">
    <name type="scientific">Candidatus Yonathbacteria bacterium RIFCSPLOWO2_01_FULL_47_33b</name>
    <dbReference type="NCBI Taxonomy" id="1802727"/>
    <lineage>
        <taxon>Bacteria</taxon>
        <taxon>Candidatus Yonathiibacteriota</taxon>
    </lineage>
</organism>
<dbReference type="Proteomes" id="UP000177987">
    <property type="component" value="Unassembled WGS sequence"/>
</dbReference>
<keyword evidence="4" id="KW-0406">Ion transport</keyword>
<reference evidence="8 9" key="1">
    <citation type="journal article" date="2016" name="Nat. Commun.">
        <title>Thousands of microbial genomes shed light on interconnected biogeochemical processes in an aquifer system.</title>
        <authorList>
            <person name="Anantharaman K."/>
            <person name="Brown C.T."/>
            <person name="Hug L.A."/>
            <person name="Sharon I."/>
            <person name="Castelle C.J."/>
            <person name="Probst A.J."/>
            <person name="Thomas B.C."/>
            <person name="Singh A."/>
            <person name="Wilkins M.J."/>
            <person name="Karaoz U."/>
            <person name="Brodie E.L."/>
            <person name="Williams K.H."/>
            <person name="Hubbard S.S."/>
            <person name="Banfield J.F."/>
        </authorList>
    </citation>
    <scope>NUCLEOTIDE SEQUENCE [LARGE SCALE GENOMIC DNA]</scope>
</reference>